<dbReference type="Pfam" id="PF03443">
    <property type="entry name" value="AA9"/>
    <property type="match status" value="1"/>
</dbReference>
<feature type="compositionally biased region" description="Basic residues" evidence="16">
    <location>
        <begin position="295"/>
        <end position="313"/>
    </location>
</feature>
<evidence type="ECO:0000256" key="15">
    <source>
        <dbReference type="ARBA" id="ARBA00047174"/>
    </source>
</evidence>
<dbReference type="InterPro" id="IPR005103">
    <property type="entry name" value="AA9_LPMO"/>
</dbReference>
<keyword evidence="7" id="KW-0560">Oxidoreductase</keyword>
<feature type="domain" description="Auxiliary Activity family 9 catalytic" evidence="18">
    <location>
        <begin position="19"/>
        <end position="228"/>
    </location>
</feature>
<protein>
    <recommendedName>
        <fullName evidence="15">lytic cellulose monooxygenase (C4-dehydrogenating)</fullName>
        <ecNumber evidence="15">1.14.99.56</ecNumber>
    </recommendedName>
</protein>
<evidence type="ECO:0000256" key="2">
    <source>
        <dbReference type="ARBA" id="ARBA00004613"/>
    </source>
</evidence>
<accession>A0A5N5QB96</accession>
<dbReference type="AlphaFoldDB" id="A0A5N5QB96"/>
<evidence type="ECO:0000256" key="16">
    <source>
        <dbReference type="SAM" id="MobiDB-lite"/>
    </source>
</evidence>
<evidence type="ECO:0000256" key="9">
    <source>
        <dbReference type="ARBA" id="ARBA00023033"/>
    </source>
</evidence>
<keyword evidence="3" id="KW-0964">Secreted</keyword>
<comment type="similarity">
    <text evidence="13">Belongs to the polysaccharide monooxygenase AA9 family.</text>
</comment>
<dbReference type="GO" id="GO:0030245">
    <property type="term" value="P:cellulose catabolic process"/>
    <property type="evidence" value="ECO:0007669"/>
    <property type="project" value="UniProtKB-KW"/>
</dbReference>
<proteinExistence type="inferred from homology"/>
<evidence type="ECO:0000256" key="14">
    <source>
        <dbReference type="ARBA" id="ARBA00045077"/>
    </source>
</evidence>
<dbReference type="EMBL" id="SSOP01000344">
    <property type="protein sequence ID" value="KAB5588934.1"/>
    <property type="molecule type" value="Genomic_DNA"/>
</dbReference>
<evidence type="ECO:0000313" key="20">
    <source>
        <dbReference type="Proteomes" id="UP000383932"/>
    </source>
</evidence>
<evidence type="ECO:0000259" key="18">
    <source>
        <dbReference type="Pfam" id="PF03443"/>
    </source>
</evidence>
<reference evidence="19 20" key="1">
    <citation type="journal article" date="2019" name="Fungal Biol. Biotechnol.">
        <title>Draft genome sequence of fastidious pathogen Ceratobasidium theobromae, which causes vascular-streak dieback in Theobroma cacao.</title>
        <authorList>
            <person name="Ali S.S."/>
            <person name="Asman A."/>
            <person name="Shao J."/>
            <person name="Firmansyah A.P."/>
            <person name="Susilo A.W."/>
            <person name="Rosmana A."/>
            <person name="McMahon P."/>
            <person name="Junaid M."/>
            <person name="Guest D."/>
            <person name="Kheng T.Y."/>
            <person name="Meinhardt L.W."/>
            <person name="Bailey B.A."/>
        </authorList>
    </citation>
    <scope>NUCLEOTIDE SEQUENCE [LARGE SCALE GENOMIC DNA]</scope>
    <source>
        <strain evidence="19 20">CT2</strain>
    </source>
</reference>
<evidence type="ECO:0000256" key="8">
    <source>
        <dbReference type="ARBA" id="ARBA00023008"/>
    </source>
</evidence>
<dbReference type="PANTHER" id="PTHR33353">
    <property type="entry name" value="PUTATIVE (AFU_ORTHOLOGUE AFUA_1G12560)-RELATED"/>
    <property type="match status" value="1"/>
</dbReference>
<evidence type="ECO:0000256" key="17">
    <source>
        <dbReference type="SAM" id="SignalP"/>
    </source>
</evidence>
<dbReference type="Gene3D" id="2.70.50.70">
    <property type="match status" value="1"/>
</dbReference>
<dbReference type="PANTHER" id="PTHR33353:SF10">
    <property type="entry name" value="ENDO-BETA-1,4-GLUCANASE D"/>
    <property type="match status" value="1"/>
</dbReference>
<keyword evidence="6" id="KW-0136">Cellulose degradation</keyword>
<evidence type="ECO:0000256" key="13">
    <source>
        <dbReference type="ARBA" id="ARBA00044502"/>
    </source>
</evidence>
<keyword evidence="11" id="KW-0119">Carbohydrate metabolism</keyword>
<keyword evidence="20" id="KW-1185">Reference proteome</keyword>
<comment type="catalytic activity">
    <reaction evidence="14">
        <text>[(1-&gt;4)-beta-D-glucosyl]n+m + reduced acceptor + O2 = 4-dehydro-beta-D-glucosyl-[(1-&gt;4)-beta-D-glucosyl]n-1 + [(1-&gt;4)-beta-D-glucosyl]m + acceptor + H2O.</text>
        <dbReference type="EC" id="1.14.99.56"/>
    </reaction>
</comment>
<feature type="compositionally biased region" description="Polar residues" evidence="16">
    <location>
        <begin position="278"/>
        <end position="291"/>
    </location>
</feature>
<dbReference type="Proteomes" id="UP000383932">
    <property type="component" value="Unassembled WGS sequence"/>
</dbReference>
<organism evidence="19 20">
    <name type="scientific">Ceratobasidium theobromae</name>
    <dbReference type="NCBI Taxonomy" id="1582974"/>
    <lineage>
        <taxon>Eukaryota</taxon>
        <taxon>Fungi</taxon>
        <taxon>Dikarya</taxon>
        <taxon>Basidiomycota</taxon>
        <taxon>Agaricomycotina</taxon>
        <taxon>Agaricomycetes</taxon>
        <taxon>Cantharellales</taxon>
        <taxon>Ceratobasidiaceae</taxon>
        <taxon>Ceratobasidium</taxon>
    </lineage>
</organism>
<gene>
    <name evidence="19" type="ORF">CTheo_7622</name>
</gene>
<feature type="signal peptide" evidence="17">
    <location>
        <begin position="1"/>
        <end position="18"/>
    </location>
</feature>
<evidence type="ECO:0000313" key="19">
    <source>
        <dbReference type="EMBL" id="KAB5588934.1"/>
    </source>
</evidence>
<keyword evidence="9" id="KW-0503">Monooxygenase</keyword>
<dbReference type="EC" id="1.14.99.56" evidence="15"/>
<name>A0A5N5QB96_9AGAM</name>
<sequence>MLFTSLALVFAGVSSVRAHGYVQTVNIAGQTFQGWHPFEDPYASPVPTTVMRKVADDGPITFDSPDLTCNKGGSTGNGVTATIAAGQAVTWTMNRWPDDHKGPVSVYMANCGGDCDSFNGSGNVWFKLSSQGLIDAASFQWASDKLIADGLTWSATVPSNIKAGKYLMRLELLALHSAGAPQLYPFCTQLDVTGGGNGAPTSSELVSIPGVYTQSDQGLFGNIWSQPTSWPQVGPNVAAFVSGGSSGGSDPAPVSSSPATSNAAPTSSEPATTVASPTKSANPITSPSAITATAKPRKTCRVKKPKATNKHAKREYMRPWGKRRI</sequence>
<evidence type="ECO:0000256" key="11">
    <source>
        <dbReference type="ARBA" id="ARBA00023277"/>
    </source>
</evidence>
<evidence type="ECO:0000256" key="10">
    <source>
        <dbReference type="ARBA" id="ARBA00023157"/>
    </source>
</evidence>
<keyword evidence="8" id="KW-0186">Copper</keyword>
<dbReference type="GO" id="GO:0005576">
    <property type="term" value="C:extracellular region"/>
    <property type="evidence" value="ECO:0007669"/>
    <property type="project" value="UniProtKB-SubCell"/>
</dbReference>
<evidence type="ECO:0000256" key="12">
    <source>
        <dbReference type="ARBA" id="ARBA00023326"/>
    </source>
</evidence>
<keyword evidence="12" id="KW-0624">Polysaccharide degradation</keyword>
<evidence type="ECO:0000256" key="7">
    <source>
        <dbReference type="ARBA" id="ARBA00023002"/>
    </source>
</evidence>
<evidence type="ECO:0000256" key="1">
    <source>
        <dbReference type="ARBA" id="ARBA00001973"/>
    </source>
</evidence>
<dbReference type="GO" id="GO:0004497">
    <property type="term" value="F:monooxygenase activity"/>
    <property type="evidence" value="ECO:0007669"/>
    <property type="project" value="UniProtKB-KW"/>
</dbReference>
<comment type="cofactor">
    <cofactor evidence="1">
        <name>Cu(2+)</name>
        <dbReference type="ChEBI" id="CHEBI:29036"/>
    </cofactor>
</comment>
<dbReference type="InterPro" id="IPR049892">
    <property type="entry name" value="AA9"/>
</dbReference>
<keyword evidence="5 17" id="KW-0732">Signal</keyword>
<dbReference type="OrthoDB" id="4849160at2759"/>
<keyword evidence="10" id="KW-1015">Disulfide bond</keyword>
<feature type="compositionally biased region" description="Low complexity" evidence="16">
    <location>
        <begin position="241"/>
        <end position="277"/>
    </location>
</feature>
<dbReference type="CDD" id="cd21175">
    <property type="entry name" value="LPMO_AA9"/>
    <property type="match status" value="1"/>
</dbReference>
<feature type="region of interest" description="Disordered" evidence="16">
    <location>
        <begin position="241"/>
        <end position="325"/>
    </location>
</feature>
<evidence type="ECO:0000256" key="6">
    <source>
        <dbReference type="ARBA" id="ARBA00023001"/>
    </source>
</evidence>
<evidence type="ECO:0000256" key="5">
    <source>
        <dbReference type="ARBA" id="ARBA00022729"/>
    </source>
</evidence>
<comment type="caution">
    <text evidence="19">The sequence shown here is derived from an EMBL/GenBank/DDBJ whole genome shotgun (WGS) entry which is preliminary data.</text>
</comment>
<comment type="subcellular location">
    <subcellularLocation>
        <location evidence="2">Secreted</location>
    </subcellularLocation>
</comment>
<evidence type="ECO:0000256" key="3">
    <source>
        <dbReference type="ARBA" id="ARBA00022525"/>
    </source>
</evidence>
<keyword evidence="4" id="KW-0479">Metal-binding</keyword>
<evidence type="ECO:0000256" key="4">
    <source>
        <dbReference type="ARBA" id="ARBA00022723"/>
    </source>
</evidence>
<feature type="chain" id="PRO_5024385141" description="lytic cellulose monooxygenase (C4-dehydrogenating)" evidence="17">
    <location>
        <begin position="19"/>
        <end position="325"/>
    </location>
</feature>
<dbReference type="GO" id="GO:0046872">
    <property type="term" value="F:metal ion binding"/>
    <property type="evidence" value="ECO:0007669"/>
    <property type="project" value="UniProtKB-KW"/>
</dbReference>